<name>A0ABQ3YS62_9ACTN</name>
<evidence type="ECO:0000256" key="1">
    <source>
        <dbReference type="SAM" id="MobiDB-lite"/>
    </source>
</evidence>
<dbReference type="EMBL" id="BOML01000014">
    <property type="protein sequence ID" value="GIE00431.1"/>
    <property type="molecule type" value="Genomic_DNA"/>
</dbReference>
<dbReference type="Proteomes" id="UP000637628">
    <property type="component" value="Unassembled WGS sequence"/>
</dbReference>
<proteinExistence type="predicted"/>
<accession>A0ABQ3YS62</accession>
<sequence length="83" mass="8429">MCGDTRRQGHAGTEDGGAGDGESSAQAPQTSLSWEHGSSFRGGWGAAQLVAEQVIGEGTGLVVPTELARKPNVVVPFAAIVPL</sequence>
<feature type="region of interest" description="Disordered" evidence="1">
    <location>
        <begin position="1"/>
        <end position="38"/>
    </location>
</feature>
<comment type="caution">
    <text evidence="2">The sequence shown here is derived from an EMBL/GenBank/DDBJ whole genome shotgun (WGS) entry which is preliminary data.</text>
</comment>
<protein>
    <submittedName>
        <fullName evidence="2">Uncharacterized protein</fullName>
    </submittedName>
</protein>
<evidence type="ECO:0000313" key="3">
    <source>
        <dbReference type="Proteomes" id="UP000637628"/>
    </source>
</evidence>
<evidence type="ECO:0000313" key="2">
    <source>
        <dbReference type="EMBL" id="GIE00431.1"/>
    </source>
</evidence>
<keyword evidence="3" id="KW-1185">Reference proteome</keyword>
<reference evidence="2 3" key="1">
    <citation type="submission" date="2021-01" db="EMBL/GenBank/DDBJ databases">
        <title>Whole genome shotgun sequence of Actinoplanes durhamensis NBRC 14914.</title>
        <authorList>
            <person name="Komaki H."/>
            <person name="Tamura T."/>
        </authorList>
    </citation>
    <scope>NUCLEOTIDE SEQUENCE [LARGE SCALE GENOMIC DNA]</scope>
    <source>
        <strain evidence="2 3">NBRC 14914</strain>
    </source>
</reference>
<gene>
    <name evidence="2" type="ORF">Adu01nite_17810</name>
</gene>
<organism evidence="2 3">
    <name type="scientific">Paractinoplanes durhamensis</name>
    <dbReference type="NCBI Taxonomy" id="113563"/>
    <lineage>
        <taxon>Bacteria</taxon>
        <taxon>Bacillati</taxon>
        <taxon>Actinomycetota</taxon>
        <taxon>Actinomycetes</taxon>
        <taxon>Micromonosporales</taxon>
        <taxon>Micromonosporaceae</taxon>
        <taxon>Paractinoplanes</taxon>
    </lineage>
</organism>